<dbReference type="GO" id="GO:0008168">
    <property type="term" value="F:methyltransferase activity"/>
    <property type="evidence" value="ECO:0007669"/>
    <property type="project" value="UniProtKB-KW"/>
</dbReference>
<proteinExistence type="predicted"/>
<reference evidence="1 2" key="1">
    <citation type="submission" date="2019-04" db="EMBL/GenBank/DDBJ databases">
        <title>Genome sequencing of Clostridium botulinum Groups I-IV and Clostridium butyricum.</title>
        <authorList>
            <person name="Brunt J."/>
            <person name="Van Vliet A.H.M."/>
            <person name="Stringer S.C."/>
            <person name="Carter A.T."/>
            <person name="Peck M.W."/>
        </authorList>
    </citation>
    <scope>NUCLEOTIDE SEQUENCE [LARGE SCALE GENOMIC DNA]</scope>
    <source>
        <strain evidence="1 2">IFR 18/094</strain>
    </source>
</reference>
<evidence type="ECO:0000313" key="1">
    <source>
        <dbReference type="EMBL" id="NEZ47162.1"/>
    </source>
</evidence>
<protein>
    <submittedName>
        <fullName evidence="1">16S rRNA (Cytosine(1402)-N(4))-methyltransferase</fullName>
        <ecNumber evidence="1">2.1.1.199</ecNumber>
    </submittedName>
</protein>
<evidence type="ECO:0000313" key="2">
    <source>
        <dbReference type="Proteomes" id="UP000473885"/>
    </source>
</evidence>
<dbReference type="PANTHER" id="PTHR35276:SF1">
    <property type="entry name" value="TRNA (MNM(5)S(2)U34)-METHYLTRANSFERASE, CHLOROPLASTIC"/>
    <property type="match status" value="1"/>
</dbReference>
<dbReference type="Gene3D" id="3.40.50.150">
    <property type="entry name" value="Vaccinia Virus protein VP39"/>
    <property type="match status" value="1"/>
</dbReference>
<keyword evidence="1" id="KW-0489">Methyltransferase</keyword>
<dbReference type="EMBL" id="SXDP01000005">
    <property type="protein sequence ID" value="NEZ47162.1"/>
    <property type="molecule type" value="Genomic_DNA"/>
</dbReference>
<dbReference type="InterPro" id="IPR029063">
    <property type="entry name" value="SAM-dependent_MTases_sf"/>
</dbReference>
<keyword evidence="2" id="KW-1185">Reference proteome</keyword>
<comment type="caution">
    <text evidence="1">The sequence shown here is derived from an EMBL/GenBank/DDBJ whole genome shotgun (WGS) entry which is preliminary data.</text>
</comment>
<dbReference type="Pfam" id="PF06962">
    <property type="entry name" value="rRNA_methylase"/>
    <property type="match status" value="1"/>
</dbReference>
<accession>A0A6M0RAB4</accession>
<sequence>MKRENFNNALSVAKDICLKKLEPENIAVDCTMGKGNDTIFLLNIVGSKGRVYSFDIQKEALEKTKQKLKGDESVILIKDGHEYMDKYIKEKVDLFMFNLGYLPGYSHGITTNAETTLIALKKAIDLLNDKGIILMVIYPGHDAGKQEEKILKSYTKTLNQKIFNVMEICFKNQVNNPPMLICIEKR</sequence>
<name>A0A6M0RAB4_9CLOT</name>
<organism evidence="1 2">
    <name type="scientific">Clostridium niameyense</name>
    <dbReference type="NCBI Taxonomy" id="1622073"/>
    <lineage>
        <taxon>Bacteria</taxon>
        <taxon>Bacillati</taxon>
        <taxon>Bacillota</taxon>
        <taxon>Clostridia</taxon>
        <taxon>Eubacteriales</taxon>
        <taxon>Clostridiaceae</taxon>
        <taxon>Clostridium</taxon>
    </lineage>
</organism>
<gene>
    <name evidence="1" type="primary">mraW</name>
    <name evidence="1" type="ORF">FDF74_08060</name>
</gene>
<dbReference type="AlphaFoldDB" id="A0A6M0RAB4"/>
<dbReference type="SUPFAM" id="SSF53335">
    <property type="entry name" value="S-adenosyl-L-methionine-dependent methyltransferases"/>
    <property type="match status" value="1"/>
</dbReference>
<dbReference type="EC" id="2.1.1.199" evidence="1"/>
<dbReference type="GO" id="GO:0032259">
    <property type="term" value="P:methylation"/>
    <property type="evidence" value="ECO:0007669"/>
    <property type="project" value="UniProtKB-KW"/>
</dbReference>
<dbReference type="InterPro" id="IPR010719">
    <property type="entry name" value="MnmM_MeTrfase"/>
</dbReference>
<dbReference type="RefSeq" id="WP_163249251.1">
    <property type="nucleotide sequence ID" value="NZ_SXDP01000005.1"/>
</dbReference>
<dbReference type="Proteomes" id="UP000473885">
    <property type="component" value="Unassembled WGS sequence"/>
</dbReference>
<dbReference type="CDD" id="cd02440">
    <property type="entry name" value="AdoMet_MTases"/>
    <property type="match status" value="1"/>
</dbReference>
<dbReference type="PANTHER" id="PTHR35276">
    <property type="entry name" value="S-ADENOSYL-L-METHIONINE-DEPENDENT METHYLTRANSFERASES SUPERFAMILY PROTEIN"/>
    <property type="match status" value="1"/>
</dbReference>
<keyword evidence="1" id="KW-0808">Transferase</keyword>